<keyword evidence="1" id="KW-0902">Two-component regulatory system</keyword>
<name>A0ABY1WPK1_9GAMM</name>
<dbReference type="InterPro" id="IPR008207">
    <property type="entry name" value="Sig_transdc_His_kin_Hpt_dom"/>
</dbReference>
<dbReference type="SUPFAM" id="SSF47226">
    <property type="entry name" value="Histidine-containing phosphotransfer domain, HPT domain"/>
    <property type="match status" value="1"/>
</dbReference>
<evidence type="ECO:0000259" key="2">
    <source>
        <dbReference type="Pfam" id="PF01627"/>
    </source>
</evidence>
<sequence>MNNSCLSEETLEKLLADTGIALWPQLRTCFIDEAQSRVEALSNCSNDRQLLLRESHTLCTSGATFGAIVLSECAGRIEGLALAGSPEEINELIAQLKRLWQQTQSELLAYQPKEP</sequence>
<dbReference type="RefSeq" id="WP_130566807.1">
    <property type="nucleotide sequence ID" value="NZ_SHLY01000003.1"/>
</dbReference>
<proteinExistence type="predicted"/>
<reference evidence="4" key="1">
    <citation type="submission" date="2019-02" db="EMBL/GenBank/DDBJ databases">
        <title>Draft genome sequence of Muricauda sp. 176CP4-71.</title>
        <authorList>
            <person name="Park J.-S."/>
        </authorList>
    </citation>
    <scope>NUCLEOTIDE SEQUENCE [LARGE SCALE GENOMIC DNA]</scope>
    <source>
        <strain evidence="4">176GS2-150</strain>
    </source>
</reference>
<organism evidence="3 4">
    <name type="scientific">Corallincola spongiicola</name>
    <dbReference type="NCBI Taxonomy" id="2520508"/>
    <lineage>
        <taxon>Bacteria</taxon>
        <taxon>Pseudomonadati</taxon>
        <taxon>Pseudomonadota</taxon>
        <taxon>Gammaproteobacteria</taxon>
        <taxon>Alteromonadales</taxon>
        <taxon>Psychromonadaceae</taxon>
        <taxon>Corallincola</taxon>
    </lineage>
</organism>
<dbReference type="Pfam" id="PF01627">
    <property type="entry name" value="Hpt"/>
    <property type="match status" value="1"/>
</dbReference>
<evidence type="ECO:0000313" key="4">
    <source>
        <dbReference type="Proteomes" id="UP000292544"/>
    </source>
</evidence>
<keyword evidence="4" id="KW-1185">Reference proteome</keyword>
<comment type="caution">
    <text evidence="3">The sequence shown here is derived from an EMBL/GenBank/DDBJ whole genome shotgun (WGS) entry which is preliminary data.</text>
</comment>
<dbReference type="Gene3D" id="1.20.120.160">
    <property type="entry name" value="HPT domain"/>
    <property type="match status" value="1"/>
</dbReference>
<feature type="domain" description="HPt" evidence="2">
    <location>
        <begin position="25"/>
        <end position="104"/>
    </location>
</feature>
<evidence type="ECO:0000313" key="3">
    <source>
        <dbReference type="EMBL" id="TAA45868.1"/>
    </source>
</evidence>
<dbReference type="Proteomes" id="UP000292544">
    <property type="component" value="Unassembled WGS sequence"/>
</dbReference>
<dbReference type="InterPro" id="IPR036641">
    <property type="entry name" value="HPT_dom_sf"/>
</dbReference>
<dbReference type="EMBL" id="SHLY01000003">
    <property type="protein sequence ID" value="TAA45868.1"/>
    <property type="molecule type" value="Genomic_DNA"/>
</dbReference>
<gene>
    <name evidence="3" type="ORF">EXY25_10965</name>
</gene>
<evidence type="ECO:0000256" key="1">
    <source>
        <dbReference type="ARBA" id="ARBA00023012"/>
    </source>
</evidence>
<protein>
    <submittedName>
        <fullName evidence="3">Hpt domain-containing protein</fullName>
    </submittedName>
</protein>
<accession>A0ABY1WPK1</accession>